<dbReference type="PANTHER" id="PTHR47966:SF65">
    <property type="entry name" value="ASPARTIC-TYPE ENDOPEPTIDASE"/>
    <property type="match status" value="1"/>
</dbReference>
<feature type="signal peptide" evidence="3">
    <location>
        <begin position="1"/>
        <end position="18"/>
    </location>
</feature>
<dbReference type="VEuPathDB" id="FungiDB:CJJ09_003234"/>
<dbReference type="VEuPathDB" id="FungiDB:CJI96_0002823"/>
<evidence type="ECO:0000256" key="2">
    <source>
        <dbReference type="ARBA" id="ARBA00023157"/>
    </source>
</evidence>
<sequence>MHLCWCFVWSLFYAWALAADLESSLLALASLSRLSTSTSSLADSVITVPLVAKNKGIFFNVQLGDLAVLLDLQQPDLWVPRPEALIQLYCNVSDIPGTALSSRLAALAECTSDYPYGMLYAGTTLLSDSGSTSTSSVETLIDLLGNPVSIAYPNAIVAEGEVGITTFNLSDTSEGDIILDDFAFVYVNHTNMIAGGLGLADNSRGTGFLNYFVNSETIKSHAYSAFMEYMLDNTEAAGELLLGAVNKKYFEGDFVSFPILPYTGLNSGSTLPTLLLSDLRVVNGNTSQSVSLLEQDPVPVLLDTRNSFNYFPLDVIIRLALQTNAFYNKENDEWIVKCSDVEESDAELHYQFGPLTIKAPLSSLLYASSNDTPLKFSGGAKACILNVSPSSYLGYTSLGLPFLTNAYFAVDNDGKHIALGNHNKNYTANTDFSLQSGSSKSNKSDDGASLIASGTIPFASTYNYTLSATLTINPANSSAAEAVLTKYSLASIVSGEVVVSGHSSSTVGPLKLQSSRSTSSKAMAGGAFTHWDRPGKEKLFIYVSLFIFGAFVGVVI</sequence>
<dbReference type="Proteomes" id="UP000037122">
    <property type="component" value="Unassembled WGS sequence"/>
</dbReference>
<organism evidence="5 6">
    <name type="scientific">Candidozyma auris</name>
    <name type="common">Yeast</name>
    <name type="synonym">Candida auris</name>
    <dbReference type="NCBI Taxonomy" id="498019"/>
    <lineage>
        <taxon>Eukaryota</taxon>
        <taxon>Fungi</taxon>
        <taxon>Dikarya</taxon>
        <taxon>Ascomycota</taxon>
        <taxon>Saccharomycotina</taxon>
        <taxon>Pichiomycetes</taxon>
        <taxon>Metschnikowiaceae</taxon>
        <taxon>Candidozyma</taxon>
    </lineage>
</organism>
<dbReference type="InterPro" id="IPR001461">
    <property type="entry name" value="Aspartic_peptidase_A1"/>
</dbReference>
<dbReference type="InterPro" id="IPR021109">
    <property type="entry name" value="Peptidase_aspartic_dom_sf"/>
</dbReference>
<dbReference type="VEuPathDB" id="FungiDB:B9J08_002149"/>
<evidence type="ECO:0000256" key="3">
    <source>
        <dbReference type="SAM" id="SignalP"/>
    </source>
</evidence>
<dbReference type="VEuPathDB" id="FungiDB:CJJ07_003842"/>
<dbReference type="AlphaFoldDB" id="A0A0L0P8C0"/>
<evidence type="ECO:0000313" key="5">
    <source>
        <dbReference type="EMBL" id="KNE02608.1"/>
    </source>
</evidence>
<feature type="domain" description="Peptidase A1" evidence="4">
    <location>
        <begin position="53"/>
        <end position="420"/>
    </location>
</feature>
<keyword evidence="3" id="KW-0732">Signal</keyword>
<dbReference type="PROSITE" id="PS51767">
    <property type="entry name" value="PEPTIDASE_A1"/>
    <property type="match status" value="1"/>
</dbReference>
<proteinExistence type="inferred from homology"/>
<dbReference type="Gene3D" id="2.40.70.10">
    <property type="entry name" value="Acid Proteases"/>
    <property type="match status" value="2"/>
</dbReference>
<evidence type="ECO:0000313" key="6">
    <source>
        <dbReference type="Proteomes" id="UP000037122"/>
    </source>
</evidence>
<dbReference type="InterPro" id="IPR033121">
    <property type="entry name" value="PEPTIDASE_A1"/>
</dbReference>
<name>A0A0L0P8C0_CANAR</name>
<keyword evidence="2" id="KW-1015">Disulfide bond</keyword>
<dbReference type="VEuPathDB" id="FungiDB:QG37_00422"/>
<evidence type="ECO:0000256" key="1">
    <source>
        <dbReference type="ARBA" id="ARBA00007447"/>
    </source>
</evidence>
<dbReference type="GO" id="GO:0006508">
    <property type="term" value="P:proteolysis"/>
    <property type="evidence" value="ECO:0007669"/>
    <property type="project" value="InterPro"/>
</dbReference>
<reference evidence="6" key="1">
    <citation type="journal article" date="2015" name="BMC Genomics">
        <title>Draft genome of a commonly misdiagnosed multidrug resistant pathogen Candida auris.</title>
        <authorList>
            <person name="Chatterjee S."/>
            <person name="Alampalli S.V."/>
            <person name="Nageshan R.K."/>
            <person name="Chettiar S.T."/>
            <person name="Joshi S."/>
            <person name="Tatu U.S."/>
        </authorList>
    </citation>
    <scope>NUCLEOTIDE SEQUENCE [LARGE SCALE GENOMIC DNA]</scope>
    <source>
        <strain evidence="6">6684</strain>
    </source>
</reference>
<comment type="similarity">
    <text evidence="1">Belongs to the peptidase A1 family.</text>
</comment>
<dbReference type="EMBL" id="LGST01000003">
    <property type="protein sequence ID" value="KNE02608.1"/>
    <property type="molecule type" value="Genomic_DNA"/>
</dbReference>
<comment type="caution">
    <text evidence="5">The sequence shown here is derived from an EMBL/GenBank/DDBJ whole genome shotgun (WGS) entry which is preliminary data.</text>
</comment>
<dbReference type="PANTHER" id="PTHR47966">
    <property type="entry name" value="BETA-SITE APP-CLEAVING ENZYME, ISOFORM A-RELATED"/>
    <property type="match status" value="1"/>
</dbReference>
<dbReference type="VEuPathDB" id="FungiDB:CJI97_001632"/>
<accession>A0A0L0P8C0</accession>
<gene>
    <name evidence="5" type="ORF">QG37_00422</name>
</gene>
<feature type="chain" id="PRO_5005545457" description="Peptidase A1 domain-containing protein" evidence="3">
    <location>
        <begin position="19"/>
        <end position="556"/>
    </location>
</feature>
<dbReference type="Pfam" id="PF00026">
    <property type="entry name" value="Asp"/>
    <property type="match status" value="1"/>
</dbReference>
<dbReference type="SUPFAM" id="SSF50630">
    <property type="entry name" value="Acid proteases"/>
    <property type="match status" value="1"/>
</dbReference>
<dbReference type="GO" id="GO:0004190">
    <property type="term" value="F:aspartic-type endopeptidase activity"/>
    <property type="evidence" value="ECO:0007669"/>
    <property type="project" value="InterPro"/>
</dbReference>
<evidence type="ECO:0000259" key="4">
    <source>
        <dbReference type="PROSITE" id="PS51767"/>
    </source>
</evidence>
<protein>
    <recommendedName>
        <fullName evidence="4">Peptidase A1 domain-containing protein</fullName>
    </recommendedName>
</protein>